<sequence length="120" mass="13377">MIRLLLSLIIGHPKCYSPGRSLFYPEDFSEDSGGPASDLLERNGAFTEESDSMTQAGRSLKRFHDMFGSAEGRGWRSLEQFQEQNSGGGKSSKAEAEIQSLKKLAGFSTSRARRDRLIWD</sequence>
<organism evidence="1">
    <name type="scientific">Eucalyptus grandis</name>
    <name type="common">Flooded gum</name>
    <dbReference type="NCBI Taxonomy" id="71139"/>
    <lineage>
        <taxon>Eukaryota</taxon>
        <taxon>Viridiplantae</taxon>
        <taxon>Streptophyta</taxon>
        <taxon>Embryophyta</taxon>
        <taxon>Tracheophyta</taxon>
        <taxon>Spermatophyta</taxon>
        <taxon>Magnoliopsida</taxon>
        <taxon>eudicotyledons</taxon>
        <taxon>Gunneridae</taxon>
        <taxon>Pentapetalae</taxon>
        <taxon>rosids</taxon>
        <taxon>malvids</taxon>
        <taxon>Myrtales</taxon>
        <taxon>Myrtaceae</taxon>
        <taxon>Myrtoideae</taxon>
        <taxon>Eucalypteae</taxon>
        <taxon>Eucalyptus</taxon>
    </lineage>
</organism>
<reference evidence="1" key="1">
    <citation type="submission" date="2013-07" db="EMBL/GenBank/DDBJ databases">
        <title>The genome of Eucalyptus grandis.</title>
        <authorList>
            <person name="Schmutz J."/>
            <person name="Hayes R."/>
            <person name="Myburg A."/>
            <person name="Tuskan G."/>
            <person name="Grattapaglia D."/>
            <person name="Rokhsar D.S."/>
        </authorList>
    </citation>
    <scope>NUCLEOTIDE SEQUENCE</scope>
    <source>
        <tissue evidence="1">Leaf extractions</tissue>
    </source>
</reference>
<dbReference type="InParanoid" id="A0A059CPW5"/>
<proteinExistence type="predicted"/>
<gene>
    <name evidence="1" type="ORF">EUGRSUZ_C01645</name>
</gene>
<dbReference type="EMBL" id="KK198755">
    <property type="protein sequence ID" value="KCW80284.1"/>
    <property type="molecule type" value="Genomic_DNA"/>
</dbReference>
<evidence type="ECO:0000313" key="1">
    <source>
        <dbReference type="EMBL" id="KCW80284.1"/>
    </source>
</evidence>
<dbReference type="Gramene" id="KCW80284">
    <property type="protein sequence ID" value="KCW80284"/>
    <property type="gene ID" value="EUGRSUZ_C01645"/>
</dbReference>
<protein>
    <submittedName>
        <fullName evidence="1">Uncharacterized protein</fullName>
    </submittedName>
</protein>
<accession>A0A059CPW5</accession>
<name>A0A059CPW5_EUCGR</name>
<dbReference type="AlphaFoldDB" id="A0A059CPW5"/>